<keyword evidence="14 22" id="KW-1133">Transmembrane helix</keyword>
<dbReference type="InterPro" id="IPR007267">
    <property type="entry name" value="GtrA_DPMS_TM"/>
</dbReference>
<feature type="transmembrane region" description="Helical" evidence="22">
    <location>
        <begin position="289"/>
        <end position="309"/>
    </location>
</feature>
<evidence type="ECO:0000256" key="15">
    <source>
        <dbReference type="ARBA" id="ARBA00023136"/>
    </source>
</evidence>
<comment type="subcellular location">
    <subcellularLocation>
        <location evidence="5">Endomembrane system</location>
    </subcellularLocation>
    <subcellularLocation>
        <location evidence="4">Membrane</location>
        <topology evidence="4">Multi-pass membrane protein</topology>
    </subcellularLocation>
</comment>
<dbReference type="GO" id="GO:0004582">
    <property type="term" value="F:dolichyl-phosphate beta-D-mannosyltransferase activity"/>
    <property type="evidence" value="ECO:0007669"/>
    <property type="project" value="UniProtKB-EC"/>
</dbReference>
<name>A0A382C760_9ZZZZ</name>
<keyword evidence="15 22" id="KW-0472">Membrane</keyword>
<dbReference type="EC" id="2.4.1.83" evidence="8"/>
<evidence type="ECO:0000256" key="6">
    <source>
        <dbReference type="ARBA" id="ARBA00004922"/>
    </source>
</evidence>
<dbReference type="GO" id="GO:0035269">
    <property type="term" value="P:protein O-linked glycosylation via mannose"/>
    <property type="evidence" value="ECO:0007669"/>
    <property type="project" value="TreeGrafter"/>
</dbReference>
<evidence type="ECO:0000256" key="4">
    <source>
        <dbReference type="ARBA" id="ARBA00004141"/>
    </source>
</evidence>
<dbReference type="InterPro" id="IPR039528">
    <property type="entry name" value="DPM1-like"/>
</dbReference>
<comment type="cofactor">
    <cofactor evidence="2">
        <name>Mn(2+)</name>
        <dbReference type="ChEBI" id="CHEBI:29035"/>
    </cofactor>
</comment>
<keyword evidence="12" id="KW-0479">Metal-binding</keyword>
<evidence type="ECO:0000256" key="8">
    <source>
        <dbReference type="ARBA" id="ARBA00012704"/>
    </source>
</evidence>
<dbReference type="Pfam" id="PF00535">
    <property type="entry name" value="Glycos_transf_2"/>
    <property type="match status" value="1"/>
</dbReference>
<evidence type="ECO:0000259" key="23">
    <source>
        <dbReference type="Pfam" id="PF00535"/>
    </source>
</evidence>
<dbReference type="InterPro" id="IPR001173">
    <property type="entry name" value="Glyco_trans_2-like"/>
</dbReference>
<dbReference type="GO" id="GO:0006488">
    <property type="term" value="P:dolichol-linked oligosaccharide biosynthetic process"/>
    <property type="evidence" value="ECO:0007669"/>
    <property type="project" value="TreeGrafter"/>
</dbReference>
<evidence type="ECO:0000256" key="10">
    <source>
        <dbReference type="ARBA" id="ARBA00022679"/>
    </source>
</evidence>
<feature type="domain" description="GtrA/DPMS transmembrane" evidence="24">
    <location>
        <begin position="263"/>
        <end position="382"/>
    </location>
</feature>
<evidence type="ECO:0000313" key="25">
    <source>
        <dbReference type="EMBL" id="SVB21724.1"/>
    </source>
</evidence>
<accession>A0A382C760</accession>
<dbReference type="CDD" id="cd06442">
    <property type="entry name" value="DPM1_like"/>
    <property type="match status" value="1"/>
</dbReference>
<gene>
    <name evidence="25" type="ORF">METZ01_LOCUS174578</name>
</gene>
<sequence>MQNSRIVNNAQVSIIIPTYNESKNIIQILKSIGEYLPKNLLAEAIVVDDNSPDGTGKIVESYLNEMKQKVGYTIDVIHRKAKNGLSSAILHGIQHSSGETIVVMDSDFSHPPKIIPRLIEEIKKSRCDIAIASRYITGGSIKGWTSKRKLLSKTATKIAKTGLGVNQSDPMSGFFAFRRKIIDGLKFDAIGYKMLLEILVKAKDVKVKEIPYTFTNRVHGSSKLDSSTMIDYARSVWKLYRYGRKAENSETRNSVRFISKASRFYTVGASGLLINYLASLMFLDSTMNFWYIHATTIGIIISMSSNFILNKIWTFGDRNFEARKTVIQYGKFVGFSSLGGLVQLGMVFVLVDSYQFTYPVALVFAVAIAASSNFILNKKWTFKEKIWN</sequence>
<organism evidence="25">
    <name type="scientific">marine metagenome</name>
    <dbReference type="NCBI Taxonomy" id="408172"/>
    <lineage>
        <taxon>unclassified sequences</taxon>
        <taxon>metagenomes</taxon>
        <taxon>ecological metagenomes</taxon>
    </lineage>
</organism>
<evidence type="ECO:0000256" key="3">
    <source>
        <dbReference type="ARBA" id="ARBA00001946"/>
    </source>
</evidence>
<evidence type="ECO:0000256" key="16">
    <source>
        <dbReference type="ARBA" id="ARBA00023211"/>
    </source>
</evidence>
<dbReference type="GO" id="GO:0016020">
    <property type="term" value="C:membrane"/>
    <property type="evidence" value="ECO:0007669"/>
    <property type="project" value="UniProtKB-SubCell"/>
</dbReference>
<dbReference type="EMBL" id="UINC01033053">
    <property type="protein sequence ID" value="SVB21724.1"/>
    <property type="molecule type" value="Genomic_DNA"/>
</dbReference>
<evidence type="ECO:0000256" key="22">
    <source>
        <dbReference type="SAM" id="Phobius"/>
    </source>
</evidence>
<dbReference type="GO" id="GO:0000271">
    <property type="term" value="P:polysaccharide biosynthetic process"/>
    <property type="evidence" value="ECO:0007669"/>
    <property type="project" value="InterPro"/>
</dbReference>
<keyword evidence="13" id="KW-0460">Magnesium</keyword>
<comment type="cofactor">
    <cofactor evidence="1">
        <name>Ca(2+)</name>
        <dbReference type="ChEBI" id="CHEBI:29108"/>
    </cofactor>
</comment>
<evidence type="ECO:0000256" key="20">
    <source>
        <dbReference type="ARBA" id="ARBA00082614"/>
    </source>
</evidence>
<protein>
    <recommendedName>
        <fullName evidence="18">Dolichol-phosphate mannosyltransferase</fullName>
        <ecNumber evidence="8">2.4.1.83</ecNumber>
    </recommendedName>
    <alternativeName>
        <fullName evidence="20">Dolichol-phosphate mannose synthase</fullName>
    </alternativeName>
    <alternativeName>
        <fullName evidence="19">Dolichyl-phosphate beta-D-mannosyltransferase</fullName>
    </alternativeName>
    <alternativeName>
        <fullName evidence="21">Mannose-P-dolichol synthase</fullName>
    </alternativeName>
</protein>
<dbReference type="GO" id="GO:0046872">
    <property type="term" value="F:metal ion binding"/>
    <property type="evidence" value="ECO:0007669"/>
    <property type="project" value="UniProtKB-KW"/>
</dbReference>
<comment type="cofactor">
    <cofactor evidence="3">
        <name>Mg(2+)</name>
        <dbReference type="ChEBI" id="CHEBI:18420"/>
    </cofactor>
</comment>
<evidence type="ECO:0000256" key="21">
    <source>
        <dbReference type="ARBA" id="ARBA00083744"/>
    </source>
</evidence>
<dbReference type="Gene3D" id="3.90.550.10">
    <property type="entry name" value="Spore Coat Polysaccharide Biosynthesis Protein SpsA, Chain A"/>
    <property type="match status" value="1"/>
</dbReference>
<reference evidence="25" key="1">
    <citation type="submission" date="2018-05" db="EMBL/GenBank/DDBJ databases">
        <authorList>
            <person name="Lanie J.A."/>
            <person name="Ng W.-L."/>
            <person name="Kazmierczak K.M."/>
            <person name="Andrzejewski T.M."/>
            <person name="Davidsen T.M."/>
            <person name="Wayne K.J."/>
            <person name="Tettelin H."/>
            <person name="Glass J.I."/>
            <person name="Rusch D."/>
            <person name="Podicherti R."/>
            <person name="Tsui H.-C.T."/>
            <person name="Winkler M.E."/>
        </authorList>
    </citation>
    <scope>NUCLEOTIDE SEQUENCE</scope>
</reference>
<dbReference type="SUPFAM" id="SSF53448">
    <property type="entry name" value="Nucleotide-diphospho-sugar transferases"/>
    <property type="match status" value="1"/>
</dbReference>
<keyword evidence="10" id="KW-0808">Transferase</keyword>
<dbReference type="GO" id="GO:0012505">
    <property type="term" value="C:endomembrane system"/>
    <property type="evidence" value="ECO:0007669"/>
    <property type="project" value="UniProtKB-SubCell"/>
</dbReference>
<dbReference type="GO" id="GO:0006506">
    <property type="term" value="P:GPI anchor biosynthetic process"/>
    <property type="evidence" value="ECO:0007669"/>
    <property type="project" value="TreeGrafter"/>
</dbReference>
<keyword evidence="11 22" id="KW-0812">Transmembrane</keyword>
<evidence type="ECO:0000256" key="14">
    <source>
        <dbReference type="ARBA" id="ARBA00022989"/>
    </source>
</evidence>
<evidence type="ECO:0000256" key="13">
    <source>
        <dbReference type="ARBA" id="ARBA00022842"/>
    </source>
</evidence>
<evidence type="ECO:0000256" key="19">
    <source>
        <dbReference type="ARBA" id="ARBA00082336"/>
    </source>
</evidence>
<proteinExistence type="inferred from homology"/>
<feature type="transmembrane region" description="Helical" evidence="22">
    <location>
        <begin position="329"/>
        <end position="350"/>
    </location>
</feature>
<dbReference type="AlphaFoldDB" id="A0A382C760"/>
<comment type="pathway">
    <text evidence="6">Protein modification; protein glycosylation.</text>
</comment>
<feature type="transmembrane region" description="Helical" evidence="22">
    <location>
        <begin position="356"/>
        <end position="376"/>
    </location>
</feature>
<comment type="function">
    <text evidence="17">Transfers mannose from GDP-mannose to dolichol monophosphate to form dolichol phosphate mannose (Dol-P-Man) which is the mannosyl donor in pathways leading to N-glycosylation, glycosyl phosphatidylinositol membrane anchoring, and O-mannosylation of proteins.</text>
</comment>
<evidence type="ECO:0000256" key="9">
    <source>
        <dbReference type="ARBA" id="ARBA00022676"/>
    </source>
</evidence>
<evidence type="ECO:0000259" key="24">
    <source>
        <dbReference type="Pfam" id="PF04138"/>
    </source>
</evidence>
<evidence type="ECO:0000256" key="1">
    <source>
        <dbReference type="ARBA" id="ARBA00001913"/>
    </source>
</evidence>
<feature type="transmembrane region" description="Helical" evidence="22">
    <location>
        <begin position="264"/>
        <end position="283"/>
    </location>
</feature>
<keyword evidence="9" id="KW-0328">Glycosyltransferase</keyword>
<evidence type="ECO:0000256" key="12">
    <source>
        <dbReference type="ARBA" id="ARBA00022723"/>
    </source>
</evidence>
<evidence type="ECO:0000256" key="17">
    <source>
        <dbReference type="ARBA" id="ARBA00053724"/>
    </source>
</evidence>
<feature type="domain" description="Glycosyltransferase 2-like" evidence="23">
    <location>
        <begin position="13"/>
        <end position="183"/>
    </location>
</feature>
<evidence type="ECO:0000256" key="11">
    <source>
        <dbReference type="ARBA" id="ARBA00022692"/>
    </source>
</evidence>
<evidence type="ECO:0000256" key="7">
    <source>
        <dbReference type="ARBA" id="ARBA00006739"/>
    </source>
</evidence>
<evidence type="ECO:0000256" key="5">
    <source>
        <dbReference type="ARBA" id="ARBA00004308"/>
    </source>
</evidence>
<dbReference type="PANTHER" id="PTHR43398:SF1">
    <property type="entry name" value="DOLICHOL-PHOSPHATE MANNOSYLTRANSFERASE SUBUNIT 1"/>
    <property type="match status" value="1"/>
</dbReference>
<dbReference type="Pfam" id="PF04138">
    <property type="entry name" value="GtrA_DPMS_TM"/>
    <property type="match status" value="1"/>
</dbReference>
<comment type="similarity">
    <text evidence="7">Belongs to the glycosyltransferase 2 family.</text>
</comment>
<dbReference type="InterPro" id="IPR029044">
    <property type="entry name" value="Nucleotide-diphossugar_trans"/>
</dbReference>
<dbReference type="PANTHER" id="PTHR43398">
    <property type="entry name" value="DOLICHOL-PHOSPHATE MANNOSYLTRANSFERASE SUBUNIT 1"/>
    <property type="match status" value="1"/>
</dbReference>
<evidence type="ECO:0000256" key="18">
    <source>
        <dbReference type="ARBA" id="ARBA00074878"/>
    </source>
</evidence>
<evidence type="ECO:0000256" key="2">
    <source>
        <dbReference type="ARBA" id="ARBA00001936"/>
    </source>
</evidence>
<dbReference type="FunFam" id="3.90.550.10:FF:000119">
    <property type="entry name" value="Dolichol-phosphate mannosyltransferase subunit 1"/>
    <property type="match status" value="1"/>
</dbReference>
<keyword evidence="16" id="KW-0464">Manganese</keyword>